<comment type="caution">
    <text evidence="3">The sequence shown here is derived from an EMBL/GenBank/DDBJ whole genome shotgun (WGS) entry which is preliminary data.</text>
</comment>
<feature type="domain" description="DUF7907" evidence="2">
    <location>
        <begin position="30"/>
        <end position="183"/>
    </location>
</feature>
<protein>
    <recommendedName>
        <fullName evidence="2">DUF7907 domain-containing protein</fullName>
    </recommendedName>
</protein>
<dbReference type="InterPro" id="IPR057229">
    <property type="entry name" value="DUF7907"/>
</dbReference>
<dbReference type="Proteomes" id="UP001302745">
    <property type="component" value="Unassembled WGS sequence"/>
</dbReference>
<evidence type="ECO:0000313" key="3">
    <source>
        <dbReference type="EMBL" id="KAK4151882.1"/>
    </source>
</evidence>
<keyword evidence="4" id="KW-1185">Reference proteome</keyword>
<keyword evidence="1" id="KW-0732">Signal</keyword>
<reference evidence="3" key="2">
    <citation type="submission" date="2023-05" db="EMBL/GenBank/DDBJ databases">
        <authorList>
            <consortium name="Lawrence Berkeley National Laboratory"/>
            <person name="Steindorff A."/>
            <person name="Hensen N."/>
            <person name="Bonometti L."/>
            <person name="Westerberg I."/>
            <person name="Brannstrom I.O."/>
            <person name="Guillou S."/>
            <person name="Cros-Aarteil S."/>
            <person name="Calhoun S."/>
            <person name="Haridas S."/>
            <person name="Kuo A."/>
            <person name="Mondo S."/>
            <person name="Pangilinan J."/>
            <person name="Riley R."/>
            <person name="Labutti K."/>
            <person name="Andreopoulos B."/>
            <person name="Lipzen A."/>
            <person name="Chen C."/>
            <person name="Yanf M."/>
            <person name="Daum C."/>
            <person name="Ng V."/>
            <person name="Clum A."/>
            <person name="Ohm R."/>
            <person name="Martin F."/>
            <person name="Silar P."/>
            <person name="Natvig D."/>
            <person name="Lalanne C."/>
            <person name="Gautier V."/>
            <person name="Ament-Velasquez S.L."/>
            <person name="Kruys A."/>
            <person name="Hutchinson M.I."/>
            <person name="Powell A.J."/>
            <person name="Barry K."/>
            <person name="Miller A.N."/>
            <person name="Grigoriev I.V."/>
            <person name="Debuchy R."/>
            <person name="Gladieux P."/>
            <person name="Thoren M.H."/>
            <person name="Johannesson H."/>
        </authorList>
    </citation>
    <scope>NUCLEOTIDE SEQUENCE</scope>
    <source>
        <strain evidence="3">CBS 538.74</strain>
    </source>
</reference>
<dbReference type="Pfam" id="PF25484">
    <property type="entry name" value="DUF7907"/>
    <property type="match status" value="1"/>
</dbReference>
<evidence type="ECO:0000313" key="4">
    <source>
        <dbReference type="Proteomes" id="UP001302745"/>
    </source>
</evidence>
<dbReference type="EMBL" id="MU856996">
    <property type="protein sequence ID" value="KAK4151882.1"/>
    <property type="molecule type" value="Genomic_DNA"/>
</dbReference>
<evidence type="ECO:0000259" key="2">
    <source>
        <dbReference type="Pfam" id="PF25484"/>
    </source>
</evidence>
<evidence type="ECO:0000256" key="1">
    <source>
        <dbReference type="SAM" id="SignalP"/>
    </source>
</evidence>
<gene>
    <name evidence="3" type="ORF">C8A00DRAFT_16751</name>
</gene>
<sequence>MRFIIPTLSIAAVATALPSQQPRTTTPSQSKGFYLAAKLADGASDIDPPVNGLFLGTAHTGAGLNAAVFYTAGRLFYQNGTAGDSTIVTDGGTPPFPSSLTVNGPTEPRRILDINVGEGTANAIVETNGQPQLVNGLGEGGYLACIAEVPYYRQDFTTLQFDYSDGQAAVPEGCVRVTLVPQCAELNELPDGSYSSHEFAMDVACSA</sequence>
<feature type="signal peptide" evidence="1">
    <location>
        <begin position="1"/>
        <end position="16"/>
    </location>
</feature>
<feature type="chain" id="PRO_5042991233" description="DUF7907 domain-containing protein" evidence="1">
    <location>
        <begin position="17"/>
        <end position="207"/>
    </location>
</feature>
<proteinExistence type="predicted"/>
<accession>A0AAN6ZUY6</accession>
<organism evidence="3 4">
    <name type="scientific">Chaetomidium leptoderma</name>
    <dbReference type="NCBI Taxonomy" id="669021"/>
    <lineage>
        <taxon>Eukaryota</taxon>
        <taxon>Fungi</taxon>
        <taxon>Dikarya</taxon>
        <taxon>Ascomycota</taxon>
        <taxon>Pezizomycotina</taxon>
        <taxon>Sordariomycetes</taxon>
        <taxon>Sordariomycetidae</taxon>
        <taxon>Sordariales</taxon>
        <taxon>Chaetomiaceae</taxon>
        <taxon>Chaetomidium</taxon>
    </lineage>
</organism>
<reference evidence="3" key="1">
    <citation type="journal article" date="2023" name="Mol. Phylogenet. Evol.">
        <title>Genome-scale phylogeny and comparative genomics of the fungal order Sordariales.</title>
        <authorList>
            <person name="Hensen N."/>
            <person name="Bonometti L."/>
            <person name="Westerberg I."/>
            <person name="Brannstrom I.O."/>
            <person name="Guillou S."/>
            <person name="Cros-Aarteil S."/>
            <person name="Calhoun S."/>
            <person name="Haridas S."/>
            <person name="Kuo A."/>
            <person name="Mondo S."/>
            <person name="Pangilinan J."/>
            <person name="Riley R."/>
            <person name="LaButti K."/>
            <person name="Andreopoulos B."/>
            <person name="Lipzen A."/>
            <person name="Chen C."/>
            <person name="Yan M."/>
            <person name="Daum C."/>
            <person name="Ng V."/>
            <person name="Clum A."/>
            <person name="Steindorff A."/>
            <person name="Ohm R.A."/>
            <person name="Martin F."/>
            <person name="Silar P."/>
            <person name="Natvig D.O."/>
            <person name="Lalanne C."/>
            <person name="Gautier V."/>
            <person name="Ament-Velasquez S.L."/>
            <person name="Kruys A."/>
            <person name="Hutchinson M.I."/>
            <person name="Powell A.J."/>
            <person name="Barry K."/>
            <person name="Miller A.N."/>
            <person name="Grigoriev I.V."/>
            <person name="Debuchy R."/>
            <person name="Gladieux P."/>
            <person name="Hiltunen Thoren M."/>
            <person name="Johannesson H."/>
        </authorList>
    </citation>
    <scope>NUCLEOTIDE SEQUENCE</scope>
    <source>
        <strain evidence="3">CBS 538.74</strain>
    </source>
</reference>
<name>A0AAN6ZUY6_9PEZI</name>
<dbReference type="AlphaFoldDB" id="A0AAN6ZUY6"/>